<dbReference type="EMBL" id="NMUH01005023">
    <property type="protein sequence ID" value="MQM11590.1"/>
    <property type="molecule type" value="Genomic_DNA"/>
</dbReference>
<protein>
    <submittedName>
        <fullName evidence="1">Uncharacterized protein</fullName>
    </submittedName>
</protein>
<keyword evidence="2" id="KW-1185">Reference proteome</keyword>
<sequence length="64" mass="6949">MLQPVAKLESESTTPPHGTDYWFMMPVSNPDNTSQELPFSLAVTDVTHPAVPCLAPLETLARAP</sequence>
<evidence type="ECO:0000313" key="2">
    <source>
        <dbReference type="Proteomes" id="UP000652761"/>
    </source>
</evidence>
<evidence type="ECO:0000313" key="1">
    <source>
        <dbReference type="EMBL" id="MQM11590.1"/>
    </source>
</evidence>
<gene>
    <name evidence="1" type="ORF">Taro_044497</name>
</gene>
<dbReference type="Proteomes" id="UP000652761">
    <property type="component" value="Unassembled WGS sequence"/>
</dbReference>
<reference evidence="1" key="1">
    <citation type="submission" date="2017-07" db="EMBL/GenBank/DDBJ databases">
        <title>Taro Niue Genome Assembly and Annotation.</title>
        <authorList>
            <person name="Atibalentja N."/>
            <person name="Keating K."/>
            <person name="Fields C.J."/>
        </authorList>
    </citation>
    <scope>NUCLEOTIDE SEQUENCE</scope>
    <source>
        <strain evidence="1">Niue_2</strain>
        <tissue evidence="1">Leaf</tissue>
    </source>
</reference>
<accession>A0A843X5I9</accession>
<comment type="caution">
    <text evidence="1">The sequence shown here is derived from an EMBL/GenBank/DDBJ whole genome shotgun (WGS) entry which is preliminary data.</text>
</comment>
<name>A0A843X5I9_COLES</name>
<dbReference type="AlphaFoldDB" id="A0A843X5I9"/>
<proteinExistence type="predicted"/>
<organism evidence="1 2">
    <name type="scientific">Colocasia esculenta</name>
    <name type="common">Wild taro</name>
    <name type="synonym">Arum esculentum</name>
    <dbReference type="NCBI Taxonomy" id="4460"/>
    <lineage>
        <taxon>Eukaryota</taxon>
        <taxon>Viridiplantae</taxon>
        <taxon>Streptophyta</taxon>
        <taxon>Embryophyta</taxon>
        <taxon>Tracheophyta</taxon>
        <taxon>Spermatophyta</taxon>
        <taxon>Magnoliopsida</taxon>
        <taxon>Liliopsida</taxon>
        <taxon>Araceae</taxon>
        <taxon>Aroideae</taxon>
        <taxon>Colocasieae</taxon>
        <taxon>Colocasia</taxon>
    </lineage>
</organism>